<dbReference type="AlphaFoldDB" id="A0AAJ0BX90"/>
<evidence type="ECO:0000313" key="3">
    <source>
        <dbReference type="Proteomes" id="UP001244011"/>
    </source>
</evidence>
<protein>
    <submittedName>
        <fullName evidence="2">Uncharacterized protein</fullName>
    </submittedName>
</protein>
<keyword evidence="3" id="KW-1185">Reference proteome</keyword>
<organism evidence="2 3">
    <name type="scientific">Phialemonium atrogriseum</name>
    <dbReference type="NCBI Taxonomy" id="1093897"/>
    <lineage>
        <taxon>Eukaryota</taxon>
        <taxon>Fungi</taxon>
        <taxon>Dikarya</taxon>
        <taxon>Ascomycota</taxon>
        <taxon>Pezizomycotina</taxon>
        <taxon>Sordariomycetes</taxon>
        <taxon>Sordariomycetidae</taxon>
        <taxon>Cephalothecales</taxon>
        <taxon>Cephalothecaceae</taxon>
        <taxon>Phialemonium</taxon>
    </lineage>
</organism>
<evidence type="ECO:0000256" key="1">
    <source>
        <dbReference type="SAM" id="MobiDB-lite"/>
    </source>
</evidence>
<feature type="region of interest" description="Disordered" evidence="1">
    <location>
        <begin position="503"/>
        <end position="541"/>
    </location>
</feature>
<dbReference type="EMBL" id="MU839015">
    <property type="protein sequence ID" value="KAK1765542.1"/>
    <property type="molecule type" value="Genomic_DNA"/>
</dbReference>
<gene>
    <name evidence="2" type="ORF">QBC33DRAFT_612481</name>
</gene>
<dbReference type="RefSeq" id="XP_060281755.1">
    <property type="nucleotide sequence ID" value="XM_060432484.1"/>
</dbReference>
<reference evidence="2" key="1">
    <citation type="submission" date="2023-06" db="EMBL/GenBank/DDBJ databases">
        <title>Genome-scale phylogeny and comparative genomics of the fungal order Sordariales.</title>
        <authorList>
            <consortium name="Lawrence Berkeley National Laboratory"/>
            <person name="Hensen N."/>
            <person name="Bonometti L."/>
            <person name="Westerberg I."/>
            <person name="Brannstrom I.O."/>
            <person name="Guillou S."/>
            <person name="Cros-Aarteil S."/>
            <person name="Calhoun S."/>
            <person name="Haridas S."/>
            <person name="Kuo A."/>
            <person name="Mondo S."/>
            <person name="Pangilinan J."/>
            <person name="Riley R."/>
            <person name="Labutti K."/>
            <person name="Andreopoulos B."/>
            <person name="Lipzen A."/>
            <person name="Chen C."/>
            <person name="Yanf M."/>
            <person name="Daum C."/>
            <person name="Ng V."/>
            <person name="Clum A."/>
            <person name="Steindorff A."/>
            <person name="Ohm R."/>
            <person name="Martin F."/>
            <person name="Silar P."/>
            <person name="Natvig D."/>
            <person name="Lalanne C."/>
            <person name="Gautier V."/>
            <person name="Ament-Velasquez S.L."/>
            <person name="Kruys A."/>
            <person name="Hutchinson M.I."/>
            <person name="Powell A.J."/>
            <person name="Barry K."/>
            <person name="Miller A.N."/>
            <person name="Grigoriev I.V."/>
            <person name="Debuchy R."/>
            <person name="Gladieux P."/>
            <person name="Thoren M.H."/>
            <person name="Johannesson H."/>
        </authorList>
    </citation>
    <scope>NUCLEOTIDE SEQUENCE</scope>
    <source>
        <strain evidence="2">8032-3</strain>
    </source>
</reference>
<comment type="caution">
    <text evidence="2">The sequence shown here is derived from an EMBL/GenBank/DDBJ whole genome shotgun (WGS) entry which is preliminary data.</text>
</comment>
<dbReference type="PANTHER" id="PTHR42055:SF1">
    <property type="entry name" value="YALI0E03476P"/>
    <property type="match status" value="1"/>
</dbReference>
<dbReference type="PANTHER" id="PTHR42055">
    <property type="entry name" value="YALI0E03476P"/>
    <property type="match status" value="1"/>
</dbReference>
<proteinExistence type="predicted"/>
<name>A0AAJ0BX90_9PEZI</name>
<dbReference type="Proteomes" id="UP001244011">
    <property type="component" value="Unassembled WGS sequence"/>
</dbReference>
<evidence type="ECO:0000313" key="2">
    <source>
        <dbReference type="EMBL" id="KAK1765542.1"/>
    </source>
</evidence>
<dbReference type="GeneID" id="85315671"/>
<accession>A0AAJ0BX90</accession>
<sequence>MPKQYVLFGRPLPPISSRRIPCLLAGLAVFALVSLVYLAPSAIPTGPSLSIADHKFSIPKSVKGSWGHINPFKPPAHPPARQKNDTYGESSWYADWKWLTIPFSSSITLDENRSLLPQLTPRPPIYCYYDTTVERDKENEEAESKLLLTWRKAWWAHGFKPIILSAAEAMNNPMYEELQRMDFDPALKSDIMRWLAWENMGGGLLAQYLVFPMGPPDDPLLASFQRGDFPQITRYKGLGDGLFAGPKAELASAIKLALATPDGKAVKDFVSALPPKGEGSGSVKVDDTPKSLAFYNAATIEKNYPKVGEAISASRASGLGTLNQLITSHLHLTWQNTYSDGIAVLKPLPEHSTHMIAPAYELAQRLAQCPQSPLPSSCPPNRLTCSPCVSAQPMKISTPNRFQNKSSVYAIGTVPHPYTTAILANPRQNIDVRWIRRDSDRDAWVSAVTKEILGTGVSAGRRGLILKEAIASEIGSARSLWFSAERDPPIPDDVDWRFGFAIPAAGDADDGKSETPVPGPERRPQPPPPDKADGPVPSPDQLAAEPELLRRARAMGKTKKPADLVVRDAIEAWNLADTEAWHFARAYLARSRVERLKWEEEEAKYAGGAGIEKDQRSGWGRWLDVR</sequence>